<dbReference type="Proteomes" id="UP000478052">
    <property type="component" value="Unassembled WGS sequence"/>
</dbReference>
<dbReference type="GO" id="GO:0048278">
    <property type="term" value="P:vesicle docking"/>
    <property type="evidence" value="ECO:0007669"/>
    <property type="project" value="TreeGrafter"/>
</dbReference>
<keyword evidence="13" id="KW-1185">Reference proteome</keyword>
<dbReference type="InterPro" id="IPR045242">
    <property type="entry name" value="Syntaxin"/>
</dbReference>
<comment type="subcellular location">
    <subcellularLocation>
        <location evidence="1">Golgi apparatus membrane</location>
        <topology evidence="1">Single-pass type IV membrane protein</topology>
    </subcellularLocation>
</comment>
<evidence type="ECO:0000256" key="4">
    <source>
        <dbReference type="ARBA" id="ARBA00022692"/>
    </source>
</evidence>
<organism evidence="12 13">
    <name type="scientific">Aphis craccivora</name>
    <name type="common">Cowpea aphid</name>
    <dbReference type="NCBI Taxonomy" id="307492"/>
    <lineage>
        <taxon>Eukaryota</taxon>
        <taxon>Metazoa</taxon>
        <taxon>Ecdysozoa</taxon>
        <taxon>Arthropoda</taxon>
        <taxon>Hexapoda</taxon>
        <taxon>Insecta</taxon>
        <taxon>Pterygota</taxon>
        <taxon>Neoptera</taxon>
        <taxon>Paraneoptera</taxon>
        <taxon>Hemiptera</taxon>
        <taxon>Sternorrhyncha</taxon>
        <taxon>Aphidomorpha</taxon>
        <taxon>Aphidoidea</taxon>
        <taxon>Aphididae</taxon>
        <taxon>Aphidini</taxon>
        <taxon>Aphis</taxon>
        <taxon>Aphis</taxon>
    </lineage>
</organism>
<dbReference type="GO" id="GO:0000139">
    <property type="term" value="C:Golgi membrane"/>
    <property type="evidence" value="ECO:0007669"/>
    <property type="project" value="UniProtKB-SubCell"/>
</dbReference>
<evidence type="ECO:0000256" key="8">
    <source>
        <dbReference type="ARBA" id="ARBA00023054"/>
    </source>
</evidence>
<dbReference type="GO" id="GO:0005484">
    <property type="term" value="F:SNAP receptor activity"/>
    <property type="evidence" value="ECO:0007669"/>
    <property type="project" value="TreeGrafter"/>
</dbReference>
<evidence type="ECO:0000256" key="6">
    <source>
        <dbReference type="ARBA" id="ARBA00022989"/>
    </source>
</evidence>
<keyword evidence="8" id="KW-0175">Coiled coil</keyword>
<dbReference type="OrthoDB" id="10251371at2759"/>
<evidence type="ECO:0000256" key="2">
    <source>
        <dbReference type="ARBA" id="ARBA00009063"/>
    </source>
</evidence>
<evidence type="ECO:0000313" key="12">
    <source>
        <dbReference type="EMBL" id="KAF0764467.1"/>
    </source>
</evidence>
<comment type="similarity">
    <text evidence="2">Belongs to the syntaxin family.</text>
</comment>
<evidence type="ECO:0000256" key="1">
    <source>
        <dbReference type="ARBA" id="ARBA00004409"/>
    </source>
</evidence>
<evidence type="ECO:0000313" key="13">
    <source>
        <dbReference type="Proteomes" id="UP000478052"/>
    </source>
</evidence>
<dbReference type="AlphaFoldDB" id="A0A6G0Z2A1"/>
<dbReference type="GO" id="GO:0031201">
    <property type="term" value="C:SNARE complex"/>
    <property type="evidence" value="ECO:0007669"/>
    <property type="project" value="TreeGrafter"/>
</dbReference>
<proteinExistence type="inferred from homology"/>
<feature type="transmembrane region" description="Helical" evidence="10">
    <location>
        <begin position="306"/>
        <end position="324"/>
    </location>
</feature>
<dbReference type="InterPro" id="IPR000727">
    <property type="entry name" value="T_SNARE_dom"/>
</dbReference>
<name>A0A6G0Z2A1_APHCR</name>
<dbReference type="EMBL" id="VUJU01001628">
    <property type="protein sequence ID" value="KAF0764467.1"/>
    <property type="molecule type" value="Genomic_DNA"/>
</dbReference>
<dbReference type="GO" id="GO:0006886">
    <property type="term" value="P:intracellular protein transport"/>
    <property type="evidence" value="ECO:0007669"/>
    <property type="project" value="TreeGrafter"/>
</dbReference>
<dbReference type="PROSITE" id="PS50192">
    <property type="entry name" value="T_SNARE"/>
    <property type="match status" value="1"/>
</dbReference>
<keyword evidence="9 10" id="KW-0472">Membrane</keyword>
<evidence type="ECO:0000256" key="9">
    <source>
        <dbReference type="ARBA" id="ARBA00023136"/>
    </source>
</evidence>
<protein>
    <submittedName>
        <fullName evidence="12">Syntaxin-16-like</fullName>
    </submittedName>
</protein>
<evidence type="ECO:0000256" key="10">
    <source>
        <dbReference type="SAM" id="Phobius"/>
    </source>
</evidence>
<evidence type="ECO:0000256" key="7">
    <source>
        <dbReference type="ARBA" id="ARBA00023034"/>
    </source>
</evidence>
<evidence type="ECO:0000256" key="5">
    <source>
        <dbReference type="ARBA" id="ARBA00022927"/>
    </source>
</evidence>
<keyword evidence="7" id="KW-0333">Golgi apparatus</keyword>
<reference evidence="12 13" key="1">
    <citation type="submission" date="2019-08" db="EMBL/GenBank/DDBJ databases">
        <title>Whole genome of Aphis craccivora.</title>
        <authorList>
            <person name="Voronova N.V."/>
            <person name="Shulinski R.S."/>
            <person name="Bandarenka Y.V."/>
            <person name="Zhorov D.G."/>
            <person name="Warner D."/>
        </authorList>
    </citation>
    <scope>NUCLEOTIDE SEQUENCE [LARGE SCALE GENOMIC DNA]</scope>
    <source>
        <strain evidence="12">180601</strain>
        <tissue evidence="12">Whole Body</tissue>
    </source>
</reference>
<accession>A0A6G0Z2A1</accession>
<dbReference type="SUPFAM" id="SSF47661">
    <property type="entry name" value="t-snare proteins"/>
    <property type="match status" value="1"/>
</dbReference>
<keyword evidence="4 10" id="KW-0812">Transmembrane</keyword>
<comment type="caution">
    <text evidence="12">The sequence shown here is derived from an EMBL/GenBank/DDBJ whole genome shotgun (WGS) entry which is preliminary data.</text>
</comment>
<gene>
    <name evidence="12" type="ORF">FWK35_00034340</name>
</gene>
<keyword evidence="6 10" id="KW-1133">Transmembrane helix</keyword>
<feature type="domain" description="T-SNARE coiled-coil homology" evidence="11">
    <location>
        <begin position="245"/>
        <end position="295"/>
    </location>
</feature>
<evidence type="ECO:0000259" key="11">
    <source>
        <dbReference type="PROSITE" id="PS50192"/>
    </source>
</evidence>
<dbReference type="PANTHER" id="PTHR19957:SF83">
    <property type="entry name" value="SYNTAXIN-16"/>
    <property type="match status" value="1"/>
</dbReference>
<keyword evidence="3" id="KW-0813">Transport</keyword>
<dbReference type="GO" id="GO:0006906">
    <property type="term" value="P:vesicle fusion"/>
    <property type="evidence" value="ECO:0007669"/>
    <property type="project" value="TreeGrafter"/>
</dbReference>
<dbReference type="InterPro" id="IPR010989">
    <property type="entry name" value="SNARE"/>
</dbReference>
<sequence length="325" mass="37343">MTTGSMTDVCMMLRNKSKQSIHSFRAFKHNNYGTDSKECVNDKISLMEAGRAQEICPPQWTGLFRDAQYSIACLQNKLEELRSLQDAHLLRSSAKLNDSNLLEKYIRDLTFEITRIFASTKKTINQILLHYSNGLYDNKESQISYNESSALMSSLQSIFNEFRNSHKVYRKKIKRLECVSLQTLFETEDNSSKCSLLSINQKFSSNDFGQQLQMLQSNQTRTFAAILVEEENAKMAVQLESKANQMASTIVELNNIFKEVTHMTYQQGSVLDRLDNNIKQAEIEVDHGAENRIESENCHNRKFKCILVLVPITFVLLILFKLATF</sequence>
<dbReference type="PANTHER" id="PTHR19957">
    <property type="entry name" value="SYNTAXIN"/>
    <property type="match status" value="1"/>
</dbReference>
<keyword evidence="5" id="KW-0653">Protein transport</keyword>
<evidence type="ECO:0000256" key="3">
    <source>
        <dbReference type="ARBA" id="ARBA00022448"/>
    </source>
</evidence>
<dbReference type="GO" id="GO:0000149">
    <property type="term" value="F:SNARE binding"/>
    <property type="evidence" value="ECO:0007669"/>
    <property type="project" value="TreeGrafter"/>
</dbReference>
<dbReference type="Gene3D" id="1.20.58.70">
    <property type="match status" value="1"/>
</dbReference>